<evidence type="ECO:0000256" key="5">
    <source>
        <dbReference type="ARBA" id="ARBA00022989"/>
    </source>
</evidence>
<keyword evidence="2 7" id="KW-0813">Transport</keyword>
<comment type="caution">
    <text evidence="9">The sequence shown here is derived from an EMBL/GenBank/DDBJ whole genome shotgun (WGS) entry which is preliminary data.</text>
</comment>
<dbReference type="PANTHER" id="PTHR43744">
    <property type="entry name" value="ABC TRANSPORTER PERMEASE PROTEIN MG189-RELATED-RELATED"/>
    <property type="match status" value="1"/>
</dbReference>
<organism evidence="9 10">
    <name type="scientific">Thermogemmatispora tikiterensis</name>
    <dbReference type="NCBI Taxonomy" id="1825093"/>
    <lineage>
        <taxon>Bacteria</taxon>
        <taxon>Bacillati</taxon>
        <taxon>Chloroflexota</taxon>
        <taxon>Ktedonobacteria</taxon>
        <taxon>Thermogemmatisporales</taxon>
        <taxon>Thermogemmatisporaceae</taxon>
        <taxon>Thermogemmatispora</taxon>
    </lineage>
</organism>
<keyword evidence="4 7" id="KW-0812">Transmembrane</keyword>
<evidence type="ECO:0000313" key="9">
    <source>
        <dbReference type="EMBL" id="RAQ95286.1"/>
    </source>
</evidence>
<keyword evidence="6 7" id="KW-0472">Membrane</keyword>
<accession>A0A328VC54</accession>
<dbReference type="SUPFAM" id="SSF161098">
    <property type="entry name" value="MetI-like"/>
    <property type="match status" value="1"/>
</dbReference>
<evidence type="ECO:0000259" key="8">
    <source>
        <dbReference type="PROSITE" id="PS50928"/>
    </source>
</evidence>
<evidence type="ECO:0000256" key="6">
    <source>
        <dbReference type="ARBA" id="ARBA00023136"/>
    </source>
</evidence>
<dbReference type="PROSITE" id="PS50928">
    <property type="entry name" value="ABC_TM1"/>
    <property type="match status" value="1"/>
</dbReference>
<feature type="transmembrane region" description="Helical" evidence="7">
    <location>
        <begin position="134"/>
        <end position="154"/>
    </location>
</feature>
<feature type="transmembrane region" description="Helical" evidence="7">
    <location>
        <begin position="175"/>
        <end position="194"/>
    </location>
</feature>
<dbReference type="Gene3D" id="1.10.3720.10">
    <property type="entry name" value="MetI-like"/>
    <property type="match status" value="1"/>
</dbReference>
<keyword evidence="10" id="KW-1185">Reference proteome</keyword>
<reference evidence="9 10" key="1">
    <citation type="submission" date="2016-08" db="EMBL/GenBank/DDBJ databases">
        <title>Analysis of Carbohydrate Active Enzymes in Thermogemmatispora T81 Reveals Carbohydrate Degradation Ability.</title>
        <authorList>
            <person name="Tomazini A."/>
            <person name="Lal S."/>
            <person name="Stott M."/>
            <person name="Henrissat B."/>
            <person name="Polikarpov I."/>
            <person name="Sparling R."/>
            <person name="Levin D.B."/>
        </authorList>
    </citation>
    <scope>NUCLEOTIDE SEQUENCE [LARGE SCALE GENOMIC DNA]</scope>
    <source>
        <strain evidence="9 10">T81</strain>
    </source>
</reference>
<comment type="subcellular location">
    <subcellularLocation>
        <location evidence="1 7">Cell membrane</location>
        <topology evidence="1 7">Multi-pass membrane protein</topology>
    </subcellularLocation>
</comment>
<dbReference type="InterPro" id="IPR000515">
    <property type="entry name" value="MetI-like"/>
</dbReference>
<evidence type="ECO:0000256" key="3">
    <source>
        <dbReference type="ARBA" id="ARBA00022475"/>
    </source>
</evidence>
<protein>
    <submittedName>
        <fullName evidence="9">ABC transporter permease</fullName>
    </submittedName>
</protein>
<name>A0A328VC54_9CHLR</name>
<comment type="similarity">
    <text evidence="7">Belongs to the binding-protein-dependent transport system permease family.</text>
</comment>
<feature type="transmembrane region" description="Helical" evidence="7">
    <location>
        <begin position="67"/>
        <end position="88"/>
    </location>
</feature>
<sequence>MELIPACCGLLWFVVAFYPLLYMFMSSLRSQAGFYLDNPWLPPSQPTLENYISVWENGFSLYLLNSLFVLVISVALILLISVPAAYAIARMRSRLTRTIFNLFLLGLAIPLQAVIIPIYAIISSMHIYDTLFALILPYVAFGVPLSVLVLVTFIRDIPAELHEAMRLDGASHLQILWRLVIPLSRPALITVTIYESIQVWNGFLFPLVLTQSPEVRVLPLALWSFQGQYAADVPAIMAAVFLSAVPMLLLYIFGRRQLLTGLLAGFSR</sequence>
<dbReference type="Proteomes" id="UP000248706">
    <property type="component" value="Unassembled WGS sequence"/>
</dbReference>
<dbReference type="EMBL" id="MCIF01000002">
    <property type="protein sequence ID" value="RAQ95286.1"/>
    <property type="molecule type" value="Genomic_DNA"/>
</dbReference>
<evidence type="ECO:0000256" key="7">
    <source>
        <dbReference type="RuleBase" id="RU363032"/>
    </source>
</evidence>
<dbReference type="GO" id="GO:0005886">
    <property type="term" value="C:plasma membrane"/>
    <property type="evidence" value="ECO:0007669"/>
    <property type="project" value="UniProtKB-SubCell"/>
</dbReference>
<dbReference type="AlphaFoldDB" id="A0A328VC54"/>
<dbReference type="CDD" id="cd06261">
    <property type="entry name" value="TM_PBP2"/>
    <property type="match status" value="1"/>
</dbReference>
<dbReference type="InterPro" id="IPR035906">
    <property type="entry name" value="MetI-like_sf"/>
</dbReference>
<evidence type="ECO:0000256" key="1">
    <source>
        <dbReference type="ARBA" id="ARBA00004651"/>
    </source>
</evidence>
<keyword evidence="5 7" id="KW-1133">Transmembrane helix</keyword>
<feature type="transmembrane region" description="Helical" evidence="7">
    <location>
        <begin position="100"/>
        <end position="122"/>
    </location>
</feature>
<evidence type="ECO:0000256" key="2">
    <source>
        <dbReference type="ARBA" id="ARBA00022448"/>
    </source>
</evidence>
<keyword evidence="3" id="KW-1003">Cell membrane</keyword>
<evidence type="ECO:0000313" key="10">
    <source>
        <dbReference type="Proteomes" id="UP000248706"/>
    </source>
</evidence>
<dbReference type="PANTHER" id="PTHR43744:SF12">
    <property type="entry name" value="ABC TRANSPORTER PERMEASE PROTEIN MG189-RELATED"/>
    <property type="match status" value="1"/>
</dbReference>
<proteinExistence type="inferred from homology"/>
<dbReference type="Pfam" id="PF00528">
    <property type="entry name" value="BPD_transp_1"/>
    <property type="match status" value="1"/>
</dbReference>
<feature type="domain" description="ABC transmembrane type-1" evidence="8">
    <location>
        <begin position="63"/>
        <end position="254"/>
    </location>
</feature>
<evidence type="ECO:0000256" key="4">
    <source>
        <dbReference type="ARBA" id="ARBA00022692"/>
    </source>
</evidence>
<feature type="transmembrane region" description="Helical" evidence="7">
    <location>
        <begin position="233"/>
        <end position="253"/>
    </location>
</feature>
<gene>
    <name evidence="9" type="ORF">A4R35_07045</name>
</gene>
<dbReference type="GO" id="GO:0055085">
    <property type="term" value="P:transmembrane transport"/>
    <property type="evidence" value="ECO:0007669"/>
    <property type="project" value="InterPro"/>
</dbReference>